<gene>
    <name evidence="4" type="ORF">HPBE_LOCUS18594</name>
</gene>
<dbReference type="InterPro" id="IPR013763">
    <property type="entry name" value="Cyclin-like_dom"/>
</dbReference>
<evidence type="ECO:0000256" key="2">
    <source>
        <dbReference type="RuleBase" id="RU000383"/>
    </source>
</evidence>
<sequence length="172" mass="20295">MTKTVVRVEKEMQKKITRFDLVLSASDHIFQRMPVIFPATKCAFRVNINCDKWYQTMDEKARLMLQDPPSLADGMDRETEKNLRFFGCSLIQEGAVLLKLPQVAAATGQILFQRFYYLKSFLKFRYEHTVMACLLLASKIEEEPRRTRDVYNTFYRLEQLHKLRESGRTINE</sequence>
<dbReference type="EMBL" id="UZAH01030790">
    <property type="protein sequence ID" value="VDP12185.1"/>
    <property type="molecule type" value="Genomic_DNA"/>
</dbReference>
<dbReference type="GO" id="GO:0006357">
    <property type="term" value="P:regulation of transcription by RNA polymerase II"/>
    <property type="evidence" value="ECO:0007669"/>
    <property type="project" value="InterPro"/>
</dbReference>
<reference evidence="6" key="2">
    <citation type="submission" date="2019-09" db="UniProtKB">
        <authorList>
            <consortium name="WormBaseParasite"/>
        </authorList>
    </citation>
    <scope>IDENTIFICATION</scope>
</reference>
<comment type="similarity">
    <text evidence="2">Belongs to the cyclin family.</text>
</comment>
<dbReference type="SMART" id="SM00385">
    <property type="entry name" value="CYCLIN"/>
    <property type="match status" value="1"/>
</dbReference>
<dbReference type="PANTHER" id="PTHR10026">
    <property type="entry name" value="CYCLIN"/>
    <property type="match status" value="1"/>
</dbReference>
<dbReference type="CDD" id="cd20532">
    <property type="entry name" value="CYCLIN_CCNL_rpt1"/>
    <property type="match status" value="1"/>
</dbReference>
<dbReference type="GO" id="GO:0016538">
    <property type="term" value="F:cyclin-dependent protein serine/threonine kinase regulator activity"/>
    <property type="evidence" value="ECO:0007669"/>
    <property type="project" value="InterPro"/>
</dbReference>
<dbReference type="OrthoDB" id="10264655at2759"/>
<accession>A0A3P8C0X4</accession>
<evidence type="ECO:0000313" key="5">
    <source>
        <dbReference type="Proteomes" id="UP000050761"/>
    </source>
</evidence>
<dbReference type="Proteomes" id="UP000050761">
    <property type="component" value="Unassembled WGS sequence"/>
</dbReference>
<evidence type="ECO:0000259" key="3">
    <source>
        <dbReference type="SMART" id="SM00385"/>
    </source>
</evidence>
<dbReference type="InterPro" id="IPR006671">
    <property type="entry name" value="Cyclin_N"/>
</dbReference>
<dbReference type="AlphaFoldDB" id="A0A183G9H6"/>
<dbReference type="Gene3D" id="1.10.472.10">
    <property type="entry name" value="Cyclin-like"/>
    <property type="match status" value="1"/>
</dbReference>
<keyword evidence="5" id="KW-1185">Reference proteome</keyword>
<accession>A0A183G9H6</accession>
<keyword evidence="1 2" id="KW-0195">Cyclin</keyword>
<evidence type="ECO:0000256" key="1">
    <source>
        <dbReference type="ARBA" id="ARBA00023127"/>
    </source>
</evidence>
<dbReference type="SUPFAM" id="SSF47954">
    <property type="entry name" value="Cyclin-like"/>
    <property type="match status" value="1"/>
</dbReference>
<dbReference type="InterPro" id="IPR036915">
    <property type="entry name" value="Cyclin-like_sf"/>
</dbReference>
<name>A0A183G9H6_HELPZ</name>
<evidence type="ECO:0000313" key="4">
    <source>
        <dbReference type="EMBL" id="VDP12185.1"/>
    </source>
</evidence>
<dbReference type="Pfam" id="PF00134">
    <property type="entry name" value="Cyclin_N"/>
    <property type="match status" value="1"/>
</dbReference>
<evidence type="ECO:0000313" key="6">
    <source>
        <dbReference type="WBParaSite" id="HPBE_0001859501-mRNA-1"/>
    </source>
</evidence>
<organism evidence="5 6">
    <name type="scientific">Heligmosomoides polygyrus</name>
    <name type="common">Parasitic roundworm</name>
    <dbReference type="NCBI Taxonomy" id="6339"/>
    <lineage>
        <taxon>Eukaryota</taxon>
        <taxon>Metazoa</taxon>
        <taxon>Ecdysozoa</taxon>
        <taxon>Nematoda</taxon>
        <taxon>Chromadorea</taxon>
        <taxon>Rhabditida</taxon>
        <taxon>Rhabditina</taxon>
        <taxon>Rhabditomorpha</taxon>
        <taxon>Strongyloidea</taxon>
        <taxon>Heligmosomidae</taxon>
        <taxon>Heligmosomoides</taxon>
    </lineage>
</organism>
<feature type="domain" description="Cyclin-like" evidence="3">
    <location>
        <begin position="89"/>
        <end position="172"/>
    </location>
</feature>
<dbReference type="WBParaSite" id="HPBE_0001859501-mRNA-1">
    <property type="protein sequence ID" value="HPBE_0001859501-mRNA-1"/>
    <property type="gene ID" value="HPBE_0001859501"/>
</dbReference>
<proteinExistence type="inferred from homology"/>
<protein>
    <submittedName>
        <fullName evidence="6">CYCLIN domain-containing protein</fullName>
    </submittedName>
</protein>
<reference evidence="4 5" key="1">
    <citation type="submission" date="2018-11" db="EMBL/GenBank/DDBJ databases">
        <authorList>
            <consortium name="Pathogen Informatics"/>
        </authorList>
    </citation>
    <scope>NUCLEOTIDE SEQUENCE [LARGE SCALE GENOMIC DNA]</scope>
</reference>
<dbReference type="InterPro" id="IPR043198">
    <property type="entry name" value="Cyclin/Ssn8"/>
</dbReference>